<dbReference type="InterPro" id="IPR015590">
    <property type="entry name" value="Aldehyde_DH_dom"/>
</dbReference>
<comment type="similarity">
    <text evidence="1">Belongs to the aldehyde dehydrogenase family.</text>
</comment>
<dbReference type="Pfam" id="PF00171">
    <property type="entry name" value="Aldedh"/>
    <property type="match status" value="1"/>
</dbReference>
<evidence type="ECO:0000256" key="2">
    <source>
        <dbReference type="ARBA" id="ARBA00023002"/>
    </source>
</evidence>
<proteinExistence type="inferred from homology"/>
<keyword evidence="6" id="KW-1185">Reference proteome</keyword>
<dbReference type="RefSeq" id="WP_013032769.1">
    <property type="nucleotide sequence ID" value="NC_013960.1"/>
</dbReference>
<dbReference type="KEGG" id="nhl:Nhal_1763"/>
<evidence type="ECO:0000256" key="1">
    <source>
        <dbReference type="ARBA" id="ARBA00009986"/>
    </source>
</evidence>
<dbReference type="GO" id="GO:0016620">
    <property type="term" value="F:oxidoreductase activity, acting on the aldehyde or oxo group of donors, NAD or NADP as acceptor"/>
    <property type="evidence" value="ECO:0007669"/>
    <property type="project" value="InterPro"/>
</dbReference>
<dbReference type="Gene3D" id="3.40.605.10">
    <property type="entry name" value="Aldehyde Dehydrogenase, Chain A, domain 1"/>
    <property type="match status" value="1"/>
</dbReference>
<evidence type="ECO:0000256" key="3">
    <source>
        <dbReference type="ARBA" id="ARBA00023027"/>
    </source>
</evidence>
<name>D5C2Z2_NITHN</name>
<dbReference type="Proteomes" id="UP000001844">
    <property type="component" value="Chromosome"/>
</dbReference>
<dbReference type="PANTHER" id="PTHR42986:SF1">
    <property type="entry name" value="BENZALDEHYDE DEHYDROGENASE YFMT"/>
    <property type="match status" value="1"/>
</dbReference>
<dbReference type="InterPro" id="IPR016163">
    <property type="entry name" value="Ald_DH_C"/>
</dbReference>
<dbReference type="STRING" id="472759.Nhal_1763"/>
<evidence type="ECO:0000313" key="6">
    <source>
        <dbReference type="Proteomes" id="UP000001844"/>
    </source>
</evidence>
<dbReference type="FunFam" id="3.40.309.10:FF:000009">
    <property type="entry name" value="Aldehyde dehydrogenase A"/>
    <property type="match status" value="1"/>
</dbReference>
<gene>
    <name evidence="5" type="ordered locus">Nhal_1763</name>
</gene>
<protein>
    <submittedName>
        <fullName evidence="5">Aldehyde Dehydrogenase</fullName>
    </submittedName>
</protein>
<feature type="domain" description="Aldehyde dehydrogenase" evidence="4">
    <location>
        <begin position="3"/>
        <end position="299"/>
    </location>
</feature>
<dbReference type="AlphaFoldDB" id="D5C2Z2"/>
<evidence type="ECO:0000313" key="5">
    <source>
        <dbReference type="EMBL" id="ADE14884.1"/>
    </source>
</evidence>
<dbReference type="InterPro" id="IPR016162">
    <property type="entry name" value="Ald_DH_N"/>
</dbReference>
<dbReference type="OrthoDB" id="9812625at2"/>
<dbReference type="PANTHER" id="PTHR42986">
    <property type="entry name" value="BENZALDEHYDE DEHYDROGENASE YFMT"/>
    <property type="match status" value="1"/>
</dbReference>
<keyword evidence="3" id="KW-0520">NAD</keyword>
<sequence>MPSDTPVTGALMLAKIYEEAGLPAGLFNVVVGSAREIGSAFTSHPIPRLNSFTGSTAVGMDIGINSMRSPIIKKVALELGGNGPLVVLDDADMDTAADAAVFGKFINQGQICMIANRIIVHQAVHDEFVHRFVERVKTLKVGDPKEADTVIGPIINKQQCEGIMAHIESARQEGAKELLGGAPKGLLIPPHIFTGVTMAMRIAREEIFGPVAPIIKVKDEAEALRVANDTDAGLTGAVFTRDENRGLAFALQMEVGMAHLNDQPVNDLANNPFGGEKNSGLGRFGGDWIIEEFTTPQWVTVQHTPRQYPF</sequence>
<organism evidence="5 6">
    <name type="scientific">Nitrosococcus halophilus (strain Nc4)</name>
    <dbReference type="NCBI Taxonomy" id="472759"/>
    <lineage>
        <taxon>Bacteria</taxon>
        <taxon>Pseudomonadati</taxon>
        <taxon>Pseudomonadota</taxon>
        <taxon>Gammaproteobacteria</taxon>
        <taxon>Chromatiales</taxon>
        <taxon>Chromatiaceae</taxon>
        <taxon>Nitrosococcus</taxon>
    </lineage>
</organism>
<dbReference type="InterPro" id="IPR016161">
    <property type="entry name" value="Ald_DH/histidinol_DH"/>
</dbReference>
<reference evidence="6" key="1">
    <citation type="submission" date="2010-04" db="EMBL/GenBank/DDBJ databases">
        <title>Complete genome sequence of Nitrosococcus halophilus Nc4, a salt-adapted, aerobic obligate ammonia-oxidizing sulfur purple bacterium.</title>
        <authorList>
            <consortium name="US DOE Joint Genome Institute"/>
            <person name="Campbell M.A."/>
            <person name="Malfatti S.A."/>
            <person name="Chain P.S.G."/>
            <person name="Heidelberg J.F."/>
            <person name="Ward B.B."/>
            <person name="Klotz M.G."/>
        </authorList>
    </citation>
    <scope>NUCLEOTIDE SEQUENCE [LARGE SCALE GENOMIC DNA]</scope>
    <source>
        <strain evidence="6">Nc4</strain>
    </source>
</reference>
<evidence type="ECO:0000259" key="4">
    <source>
        <dbReference type="Pfam" id="PF00171"/>
    </source>
</evidence>
<keyword evidence="2" id="KW-0560">Oxidoreductase</keyword>
<accession>D5C2Z2</accession>
<dbReference type="SUPFAM" id="SSF53720">
    <property type="entry name" value="ALDH-like"/>
    <property type="match status" value="1"/>
</dbReference>
<dbReference type="Gene3D" id="3.40.309.10">
    <property type="entry name" value="Aldehyde Dehydrogenase, Chain A, domain 2"/>
    <property type="match status" value="1"/>
</dbReference>
<dbReference type="HOGENOM" id="CLU_005391_1_0_6"/>
<dbReference type="EMBL" id="CP001798">
    <property type="protein sequence ID" value="ADE14884.1"/>
    <property type="molecule type" value="Genomic_DNA"/>
</dbReference>
<dbReference type="eggNOG" id="COG1012">
    <property type="taxonomic scope" value="Bacteria"/>
</dbReference>